<sequence length="784" mass="86020">MFQSECLNERKWSVLVVARIECVATIVGDANSKYKVASSSLRKSTPVHAEQNQAVRIKSKGFSEPRPADALQSRANSESITLGCLDQSLRVSQYKEGFLCTLREDYFGDLGMVSRMPEQTKWIEAVCEISYLPGSEGLRHMLLAMALAVVGEDVKDTNLLRAGQEHYSWTVGTLRDALNVVPFGEPQFDVTIITSFCSAMREIAPNKSFDSLLQRLHGLDAIFRTHGVANLRTPTSRRTFNEFKAMAVTLCLLSRHTQIIINHGFQIAMLMEALDTAKIASGIKPKEREKIIEIIKGIMSQALKIGGCIERWDVAIRDASNALRLAETRLAESKMTANDTATYGQHQCPGYEIGAALMFCEMMKMFLYHLLVDAGTFMQGLDTGNDTLGLELSKEIENWQSRIFRAAHKISNLMILIQDVKWINQSINLFTVFGIRKGMARHVPQLDLRNNWGGSAGAITIADRMNTLPGFKTSAAFFTFLRANLVLPTSTLNSNTSTPLLNPYSSQTVPPLYSLPPSSLSTMSFSTTESSTAAASSPPSNPLDEIPALTTKQLTTDKDKIAALKLIADSIAQQRQIGSTAVIFHPLTIAVYIAILAITSRIVYKAPNDLGILATTCGGITMACLIAIRGLSSGYLAQAEEMKWSFIENEDGEEDVVIGSRYGEEIIGACVLRLERNPPSPGSKKKGSKSSGKTGGKGIVRAWTVRIRYRGKGVGTELLEEAVKIAKEKLGGSPEIGFAKEHANSKMLLPEVFNSVFRKREVKAAKLLESVVEYTDGAGIKKKR</sequence>
<dbReference type="Pfam" id="PF00583">
    <property type="entry name" value="Acetyltransf_1"/>
    <property type="match status" value="1"/>
</dbReference>
<comment type="caution">
    <text evidence="4">The sequence shown here is derived from an EMBL/GenBank/DDBJ whole genome shotgun (WGS) entry which is preliminary data.</text>
</comment>
<evidence type="ECO:0000259" key="3">
    <source>
        <dbReference type="PROSITE" id="PS51186"/>
    </source>
</evidence>
<dbReference type="SUPFAM" id="SSF55729">
    <property type="entry name" value="Acyl-CoA N-acyltransferases (Nat)"/>
    <property type="match status" value="1"/>
</dbReference>
<dbReference type="InterPro" id="IPR000182">
    <property type="entry name" value="GNAT_dom"/>
</dbReference>
<evidence type="ECO:0000256" key="2">
    <source>
        <dbReference type="SAM" id="Phobius"/>
    </source>
</evidence>
<dbReference type="Proteomes" id="UP000566819">
    <property type="component" value="Unassembled WGS sequence"/>
</dbReference>
<name>A0A8H4RVV1_9HELO</name>
<feature type="transmembrane region" description="Helical" evidence="2">
    <location>
        <begin position="577"/>
        <end position="598"/>
    </location>
</feature>
<dbReference type="EMBL" id="JAAMPI010000091">
    <property type="protein sequence ID" value="KAF4635934.1"/>
    <property type="molecule type" value="Genomic_DNA"/>
</dbReference>
<organism evidence="4 5">
    <name type="scientific">Cudoniella acicularis</name>
    <dbReference type="NCBI Taxonomy" id="354080"/>
    <lineage>
        <taxon>Eukaryota</taxon>
        <taxon>Fungi</taxon>
        <taxon>Dikarya</taxon>
        <taxon>Ascomycota</taxon>
        <taxon>Pezizomycotina</taxon>
        <taxon>Leotiomycetes</taxon>
        <taxon>Helotiales</taxon>
        <taxon>Tricladiaceae</taxon>
        <taxon>Cudoniella</taxon>
    </lineage>
</organism>
<accession>A0A8H4RVV1</accession>
<dbReference type="AlphaFoldDB" id="A0A8H4RVV1"/>
<keyword evidence="2" id="KW-0812">Transmembrane</keyword>
<keyword evidence="5" id="KW-1185">Reference proteome</keyword>
<evidence type="ECO:0000313" key="5">
    <source>
        <dbReference type="Proteomes" id="UP000566819"/>
    </source>
</evidence>
<keyword evidence="2" id="KW-0472">Membrane</keyword>
<reference evidence="4 5" key="1">
    <citation type="submission" date="2020-03" db="EMBL/GenBank/DDBJ databases">
        <title>Draft Genome Sequence of Cudoniella acicularis.</title>
        <authorList>
            <person name="Buettner E."/>
            <person name="Kellner H."/>
        </authorList>
    </citation>
    <scope>NUCLEOTIDE SEQUENCE [LARGE SCALE GENOMIC DNA]</scope>
    <source>
        <strain evidence="4 5">DSM 108380</strain>
    </source>
</reference>
<evidence type="ECO:0000256" key="1">
    <source>
        <dbReference type="SAM" id="MobiDB-lite"/>
    </source>
</evidence>
<dbReference type="GO" id="GO:0016747">
    <property type="term" value="F:acyltransferase activity, transferring groups other than amino-acyl groups"/>
    <property type="evidence" value="ECO:0007669"/>
    <property type="project" value="InterPro"/>
</dbReference>
<keyword evidence="2" id="KW-1133">Transmembrane helix</keyword>
<dbReference type="Gene3D" id="3.40.630.30">
    <property type="match status" value="1"/>
</dbReference>
<dbReference type="CDD" id="cd04301">
    <property type="entry name" value="NAT_SF"/>
    <property type="match status" value="1"/>
</dbReference>
<dbReference type="OrthoDB" id="5343688at2759"/>
<gene>
    <name evidence="4" type="ORF">G7Y89_g2151</name>
</gene>
<dbReference type="PROSITE" id="PS51186">
    <property type="entry name" value="GNAT"/>
    <property type="match status" value="1"/>
</dbReference>
<proteinExistence type="predicted"/>
<dbReference type="InterPro" id="IPR016181">
    <property type="entry name" value="Acyl_CoA_acyltransferase"/>
</dbReference>
<protein>
    <recommendedName>
        <fullName evidence="3">N-acetyltransferase domain-containing protein</fullName>
    </recommendedName>
</protein>
<feature type="region of interest" description="Disordered" evidence="1">
    <location>
        <begin position="675"/>
        <end position="696"/>
    </location>
</feature>
<feature type="transmembrane region" description="Helical" evidence="2">
    <location>
        <begin position="610"/>
        <end position="628"/>
    </location>
</feature>
<evidence type="ECO:0000313" key="4">
    <source>
        <dbReference type="EMBL" id="KAF4635934.1"/>
    </source>
</evidence>
<feature type="domain" description="N-acetyltransferase" evidence="3">
    <location>
        <begin position="615"/>
        <end position="784"/>
    </location>
</feature>